<dbReference type="SUPFAM" id="SSF53335">
    <property type="entry name" value="S-adenosyl-L-methionine-dependent methyltransferases"/>
    <property type="match status" value="1"/>
</dbReference>
<dbReference type="RefSeq" id="WP_377773481.1">
    <property type="nucleotide sequence ID" value="NZ_JBHUHO010000032.1"/>
</dbReference>
<organism evidence="3 4">
    <name type="scientific">Paenibacillus yanchengensis</name>
    <dbReference type="NCBI Taxonomy" id="2035833"/>
    <lineage>
        <taxon>Bacteria</taxon>
        <taxon>Bacillati</taxon>
        <taxon>Bacillota</taxon>
        <taxon>Bacilli</taxon>
        <taxon>Bacillales</taxon>
        <taxon>Paenibacillaceae</taxon>
        <taxon>Paenibacillus</taxon>
    </lineage>
</organism>
<dbReference type="Gene3D" id="3.40.50.150">
    <property type="entry name" value="Vaccinia Virus protein VP39"/>
    <property type="match status" value="1"/>
</dbReference>
<evidence type="ECO:0000313" key="3">
    <source>
        <dbReference type="EMBL" id="MFD2116875.1"/>
    </source>
</evidence>
<dbReference type="Proteomes" id="UP001597362">
    <property type="component" value="Unassembled WGS sequence"/>
</dbReference>
<dbReference type="PANTHER" id="PTHR43542">
    <property type="entry name" value="METHYLTRANSFERASE"/>
    <property type="match status" value="1"/>
</dbReference>
<evidence type="ECO:0000256" key="1">
    <source>
        <dbReference type="ARBA" id="ARBA00022603"/>
    </source>
</evidence>
<keyword evidence="1 3" id="KW-0489">Methyltransferase</keyword>
<evidence type="ECO:0000313" key="4">
    <source>
        <dbReference type="Proteomes" id="UP001597362"/>
    </source>
</evidence>
<dbReference type="PANTHER" id="PTHR43542:SF1">
    <property type="entry name" value="METHYLTRANSFERASE"/>
    <property type="match status" value="1"/>
</dbReference>
<comment type="caution">
    <text evidence="3">The sequence shown here is derived from an EMBL/GenBank/DDBJ whole genome shotgun (WGS) entry which is preliminary data.</text>
</comment>
<dbReference type="Pfam" id="PF03602">
    <property type="entry name" value="Cons_hypoth95"/>
    <property type="match status" value="1"/>
</dbReference>
<sequence length="185" mass="20514">MRVIAGIAKGRVLKAVPGQQTRPTSDKVKEAIYSMIGPYFSGGVVLDLFAGTGGLGIEACSRGAERAIFVDSESKSVAVIKHNLQVTGMEAIAEVYRNDALRAVKVLARRNLKLQLVFLDPPYRMTNMMEYIDLFLQHNMLEADAYIVVEHDAKVTYPDSYDSIHVKKVANYGDTTVTIYQYCSE</sequence>
<dbReference type="NCBIfam" id="TIGR00095">
    <property type="entry name" value="16S rRNA (guanine(966)-N(2))-methyltransferase RsmD"/>
    <property type="match status" value="1"/>
</dbReference>
<dbReference type="EMBL" id="JBHUHO010000032">
    <property type="protein sequence ID" value="MFD2116875.1"/>
    <property type="molecule type" value="Genomic_DNA"/>
</dbReference>
<gene>
    <name evidence="3" type="primary">rsmD</name>
    <name evidence="3" type="ORF">ACFSJH_14195</name>
</gene>
<dbReference type="PIRSF" id="PIRSF004553">
    <property type="entry name" value="CHP00095"/>
    <property type="match status" value="1"/>
</dbReference>
<dbReference type="InterPro" id="IPR004398">
    <property type="entry name" value="RNA_MeTrfase_RsmD"/>
</dbReference>
<dbReference type="GO" id="GO:0052913">
    <property type="term" value="F:16S rRNA (guanine(966)-N(2))-methyltransferase activity"/>
    <property type="evidence" value="ECO:0007669"/>
    <property type="project" value="UniProtKB-EC"/>
</dbReference>
<dbReference type="InterPro" id="IPR029063">
    <property type="entry name" value="SAM-dependent_MTases_sf"/>
</dbReference>
<accession>A0ABW4YMB0</accession>
<protein>
    <submittedName>
        <fullName evidence="3">16S rRNA (Guanine(966)-N(2))-methyltransferase RsmD</fullName>
        <ecNumber evidence="3">2.1.1.171</ecNumber>
    </submittedName>
</protein>
<keyword evidence="4" id="KW-1185">Reference proteome</keyword>
<reference evidence="4" key="1">
    <citation type="journal article" date="2019" name="Int. J. Syst. Evol. Microbiol.">
        <title>The Global Catalogue of Microorganisms (GCM) 10K type strain sequencing project: providing services to taxonomists for standard genome sequencing and annotation.</title>
        <authorList>
            <consortium name="The Broad Institute Genomics Platform"/>
            <consortium name="The Broad Institute Genome Sequencing Center for Infectious Disease"/>
            <person name="Wu L."/>
            <person name="Ma J."/>
        </authorList>
    </citation>
    <scope>NUCLEOTIDE SEQUENCE [LARGE SCALE GENOMIC DNA]</scope>
    <source>
        <strain evidence="4">GH52</strain>
    </source>
</reference>
<keyword evidence="2 3" id="KW-0808">Transferase</keyword>
<name>A0ABW4YMB0_9BACL</name>
<evidence type="ECO:0000256" key="2">
    <source>
        <dbReference type="ARBA" id="ARBA00022679"/>
    </source>
</evidence>
<dbReference type="EC" id="2.1.1.171" evidence="3"/>
<proteinExistence type="predicted"/>